<feature type="compositionally biased region" description="Polar residues" evidence="4">
    <location>
        <begin position="82"/>
        <end position="100"/>
    </location>
</feature>
<feature type="repeat" description="Cell wall-binding" evidence="3">
    <location>
        <begin position="480"/>
        <end position="499"/>
    </location>
</feature>
<dbReference type="NCBIfam" id="TIGR04035">
    <property type="entry name" value="glucan_65_rpt"/>
    <property type="match status" value="3"/>
</dbReference>
<dbReference type="PROSITE" id="PS51170">
    <property type="entry name" value="CW"/>
    <property type="match status" value="3"/>
</dbReference>
<dbReference type="NCBIfam" id="TIGR03715">
    <property type="entry name" value="KxYKxGKxW"/>
    <property type="match status" value="1"/>
</dbReference>
<feature type="region of interest" description="Disordered" evidence="4">
    <location>
        <begin position="39"/>
        <end position="165"/>
    </location>
</feature>
<evidence type="ECO:0000313" key="5">
    <source>
        <dbReference type="EMBL" id="ERJ74359.1"/>
    </source>
</evidence>
<dbReference type="InterPro" id="IPR018337">
    <property type="entry name" value="Cell_wall/Cho-bd_repeat"/>
</dbReference>
<keyword evidence="2" id="KW-0677">Repeat</keyword>
<organism evidence="5 6">
    <name type="scientific">Streptococcus sobrinus W1703</name>
    <dbReference type="NCBI Taxonomy" id="1227275"/>
    <lineage>
        <taxon>Bacteria</taxon>
        <taxon>Bacillati</taxon>
        <taxon>Bacillota</taxon>
        <taxon>Bacilli</taxon>
        <taxon>Lactobacillales</taxon>
        <taxon>Streptococcaceae</taxon>
        <taxon>Streptococcus</taxon>
    </lineage>
</organism>
<dbReference type="SUPFAM" id="SSF69360">
    <property type="entry name" value="Cell wall binding repeat"/>
    <property type="match status" value="3"/>
</dbReference>
<accession>U2KB13</accession>
<name>U2KB13_9STRE</name>
<feature type="compositionally biased region" description="Low complexity" evidence="4">
    <location>
        <begin position="135"/>
        <end position="147"/>
    </location>
</feature>
<proteinExistence type="predicted"/>
<dbReference type="InterPro" id="IPR022263">
    <property type="entry name" value="KxYKxGKxW"/>
</dbReference>
<dbReference type="EMBL" id="AWVA01000102">
    <property type="protein sequence ID" value="ERJ74359.1"/>
    <property type="molecule type" value="Genomic_DNA"/>
</dbReference>
<dbReference type="PATRIC" id="fig|1227275.3.peg.1463"/>
<feature type="compositionally biased region" description="Low complexity" evidence="4">
    <location>
        <begin position="67"/>
        <end position="81"/>
    </location>
</feature>
<feature type="compositionally biased region" description="Polar residues" evidence="4">
    <location>
        <begin position="54"/>
        <end position="66"/>
    </location>
</feature>
<sequence length="669" mass="75332">MQEKKHYKLHKVKKRWVTIAVTATAATVLFAVGAQTQADQVANPQEQTTTTQTDNQSDKVANQEVNTQASAEQATAQTPSQDQTPAAEQKTTQETPEVTLNQDSSSSAGDQGQADQANQNNQSQDAQKSEANPSTDNAQADAANQTQEGSKDQATATEADNGAQANSFYEKDGKWYYADANKQNVTGWQTINGQKLYFNEDGSQVKGREITDNGATYYFDQDTGDLWTNRFANQQEYDFDILATDHDWYYCGQDGKRVTGWQTIDGKKMYFTTEDDQKAKPRYSYNKQVGSQIKGRIQTIDGKDYYFDQDTGELWTNRNVTIGQQTFHLDENGVATPVGEKKSTGHFITKELQNNYGHYSAQVYVDQYNNAISGLQTKDGKDYYFNSYGVQLKNELATLDGKDYFFAPDTGEKVKNQFVNINFNNNRYYNPVFNGWLYFGQDGAAVQGWQTIDGKRMYFLTNKDADSAPDYARQVSAQVKDRLQTIDGKDYYFDNDGVLQTNKDVTINGKDYHLDENGVATEKTAQDNNNTGDTQTGGHYEQKDFYLGEYDAHYTGWVYIDKDGKTVTGLQTINGKKVYFFSNGEQARNQFANIDDNTYYFGEDGQMVTNQTVEISRGNSLHYGGYQPEYNGWLHLGADGSADNGYKKIIGTEYGFRKTADGKGEWYRK</sequence>
<feature type="compositionally biased region" description="Polar residues" evidence="4">
    <location>
        <begin position="152"/>
        <end position="165"/>
    </location>
</feature>
<dbReference type="Gene3D" id="2.10.270.10">
    <property type="entry name" value="Cholin Binding"/>
    <property type="match status" value="5"/>
</dbReference>
<gene>
    <name evidence="5" type="ORF">HMPREF1557_01643</name>
</gene>
<dbReference type="Pfam" id="PF19258">
    <property type="entry name" value="KxYKxGKxW_sig"/>
    <property type="match status" value="1"/>
</dbReference>
<reference evidence="5 6" key="1">
    <citation type="submission" date="2013-06" db="EMBL/GenBank/DDBJ databases">
        <authorList>
            <person name="Weinstock G."/>
            <person name="Sodergren E."/>
            <person name="Lobos E.A."/>
            <person name="Fulton L."/>
            <person name="Fulton R."/>
            <person name="Courtney L."/>
            <person name="Fronick C."/>
            <person name="O'Laughlin M."/>
            <person name="Godfrey J."/>
            <person name="Wilson R.M."/>
            <person name="Miner T."/>
            <person name="Farmer C."/>
            <person name="Delehaunty K."/>
            <person name="Cordes M."/>
            <person name="Minx P."/>
            <person name="Tomlinson C."/>
            <person name="Chen J."/>
            <person name="Wollam A."/>
            <person name="Pepin K.H."/>
            <person name="Bhonagiri V."/>
            <person name="Zhang X."/>
            <person name="Warren W."/>
            <person name="Mitreva M."/>
            <person name="Mardis E.R."/>
            <person name="Wilson R.K."/>
        </authorList>
    </citation>
    <scope>NUCLEOTIDE SEQUENCE [LARGE SCALE GENOMIC DNA]</scope>
    <source>
        <strain evidence="5 6">W1703</strain>
    </source>
</reference>
<feature type="compositionally biased region" description="Low complexity" evidence="4">
    <location>
        <begin position="101"/>
        <end position="126"/>
    </location>
</feature>
<feature type="repeat" description="Cell wall-binding" evidence="3">
    <location>
        <begin position="588"/>
        <end position="607"/>
    </location>
</feature>
<dbReference type="OrthoDB" id="2032428at2"/>
<protein>
    <submittedName>
        <fullName evidence="5">KxYKxGKxW signal domain protein</fullName>
    </submittedName>
</protein>
<dbReference type="AlphaFoldDB" id="U2KB13"/>
<evidence type="ECO:0000256" key="4">
    <source>
        <dbReference type="SAM" id="MobiDB-lite"/>
    </source>
</evidence>
<dbReference type="HOGENOM" id="CLU_357114_0_0_9"/>
<keyword evidence="1" id="KW-0732">Signal</keyword>
<evidence type="ECO:0000313" key="6">
    <source>
        <dbReference type="Proteomes" id="UP000016617"/>
    </source>
</evidence>
<dbReference type="RefSeq" id="WP_021673969.1">
    <property type="nucleotide sequence ID" value="NZ_KI259717.1"/>
</dbReference>
<evidence type="ECO:0000256" key="1">
    <source>
        <dbReference type="ARBA" id="ARBA00022729"/>
    </source>
</evidence>
<comment type="caution">
    <text evidence="5">The sequence shown here is derived from an EMBL/GenBank/DDBJ whole genome shotgun (WGS) entry which is preliminary data.</text>
</comment>
<feature type="repeat" description="Cell wall-binding" evidence="3">
    <location>
        <begin position="185"/>
        <end position="204"/>
    </location>
</feature>
<dbReference type="InterPro" id="IPR027636">
    <property type="entry name" value="Glucan-bd_rpt"/>
</dbReference>
<dbReference type="Proteomes" id="UP000016617">
    <property type="component" value="Unassembled WGS sequence"/>
</dbReference>
<dbReference type="Pfam" id="PF19127">
    <property type="entry name" value="Choline_bind_3"/>
    <property type="match status" value="5"/>
</dbReference>
<evidence type="ECO:0000256" key="2">
    <source>
        <dbReference type="ARBA" id="ARBA00022737"/>
    </source>
</evidence>
<evidence type="ECO:0000256" key="3">
    <source>
        <dbReference type="PROSITE-ProRule" id="PRU00591"/>
    </source>
</evidence>